<feature type="domain" description="MoxR" evidence="2">
    <location>
        <begin position="8"/>
        <end position="190"/>
    </location>
</feature>
<proteinExistence type="predicted"/>
<accession>A0A5C5X7Q4</accession>
<dbReference type="Proteomes" id="UP000317243">
    <property type="component" value="Unassembled WGS sequence"/>
</dbReference>
<dbReference type="RefSeq" id="WP_146509678.1">
    <property type="nucleotide sequence ID" value="NZ_SIHI01000001.1"/>
</dbReference>
<dbReference type="CDD" id="cd00009">
    <property type="entry name" value="AAA"/>
    <property type="match status" value="1"/>
</dbReference>
<protein>
    <submittedName>
        <fullName evidence="3">ATPase RavA</fullName>
        <ecNumber evidence="3">3.6.3.-</ecNumber>
    </submittedName>
</protein>
<dbReference type="EMBL" id="SIHI01000001">
    <property type="protein sequence ID" value="TWT58944.1"/>
    <property type="molecule type" value="Genomic_DNA"/>
</dbReference>
<evidence type="ECO:0000313" key="4">
    <source>
        <dbReference type="Proteomes" id="UP000317243"/>
    </source>
</evidence>
<evidence type="ECO:0000313" key="3">
    <source>
        <dbReference type="EMBL" id="TWT58944.1"/>
    </source>
</evidence>
<dbReference type="GO" id="GO:0016787">
    <property type="term" value="F:hydrolase activity"/>
    <property type="evidence" value="ECO:0007669"/>
    <property type="project" value="UniProtKB-KW"/>
</dbReference>
<dbReference type="PANTHER" id="PTHR32204:SF0">
    <property type="entry name" value="ATPASE RAVA"/>
    <property type="match status" value="1"/>
</dbReference>
<reference evidence="3 4" key="1">
    <citation type="submission" date="2019-02" db="EMBL/GenBank/DDBJ databases">
        <title>Deep-cultivation of Planctomycetes and their phenomic and genomic characterization uncovers novel biology.</title>
        <authorList>
            <person name="Wiegand S."/>
            <person name="Jogler M."/>
            <person name="Boedeker C."/>
            <person name="Pinto D."/>
            <person name="Vollmers J."/>
            <person name="Rivas-Marin E."/>
            <person name="Kohn T."/>
            <person name="Peeters S.H."/>
            <person name="Heuer A."/>
            <person name="Rast P."/>
            <person name="Oberbeckmann S."/>
            <person name="Bunk B."/>
            <person name="Jeske O."/>
            <person name="Meyerdierks A."/>
            <person name="Storesund J.E."/>
            <person name="Kallscheuer N."/>
            <person name="Luecker S."/>
            <person name="Lage O.M."/>
            <person name="Pohl T."/>
            <person name="Merkel B.J."/>
            <person name="Hornburger P."/>
            <person name="Mueller R.-W."/>
            <person name="Bruemmer F."/>
            <person name="Labrenz M."/>
            <person name="Spormann A.M."/>
            <person name="Op Den Camp H."/>
            <person name="Overmann J."/>
            <person name="Amann R."/>
            <person name="Jetten M.S.M."/>
            <person name="Mascher T."/>
            <person name="Medema M.H."/>
            <person name="Devos D.P."/>
            <person name="Kaster A.-K."/>
            <person name="Ovreas L."/>
            <person name="Rohde M."/>
            <person name="Galperin M.Y."/>
            <person name="Jogler C."/>
        </authorList>
    </citation>
    <scope>NUCLEOTIDE SEQUENCE [LARGE SCALE GENOMIC DNA]</scope>
    <source>
        <strain evidence="3 4">KOR42</strain>
    </source>
</reference>
<dbReference type="InterPro" id="IPR041538">
    <property type="entry name" value="RavA-like_AAA_lid"/>
</dbReference>
<evidence type="ECO:0000259" key="2">
    <source>
        <dbReference type="Pfam" id="PF20030"/>
    </source>
</evidence>
<evidence type="ECO:0000259" key="1">
    <source>
        <dbReference type="Pfam" id="PF17868"/>
    </source>
</evidence>
<organism evidence="3 4">
    <name type="scientific">Thalassoglobus neptunius</name>
    <dbReference type="NCBI Taxonomy" id="1938619"/>
    <lineage>
        <taxon>Bacteria</taxon>
        <taxon>Pseudomonadati</taxon>
        <taxon>Planctomycetota</taxon>
        <taxon>Planctomycetia</taxon>
        <taxon>Planctomycetales</taxon>
        <taxon>Planctomycetaceae</taxon>
        <taxon>Thalassoglobus</taxon>
    </lineage>
</organism>
<sequence>MSQAHQKFVQLHKALNASLIERDEEIACLLVALAAGEHLLLVGPPGTAKSALCNSLLDSLSGEIAYFERLLGKYSKPEELFGPPSLKALKDDRFEHKIEGFLPSAHLSFVDEIGKASPAIINSLLTIMNERKFDNGPDRIDCPLRILVAASNEWPVGEGFETCGAMFDRFLLRKAVSYVTPLSLKDVIFAELSKVPEILSLEDIDAAVAESASIPWSESGKEAYLKILDRLRSEGIRPSDRRCRKSARLARAAAWLRGASEVLPEHLEVLQHALWEDPVEHPQKVSEVVIEVSNPGAKKLAQLLVEARELVESVNTRNVTGETYGQLAKLTEVCNKLRDLPGDRAKEAHAKILGQAKELNQAVLRA</sequence>
<dbReference type="Pfam" id="PF20030">
    <property type="entry name" value="bpMoxR"/>
    <property type="match status" value="1"/>
</dbReference>
<feature type="domain" description="ATPase RavA-like AAA lid" evidence="1">
    <location>
        <begin position="232"/>
        <end position="288"/>
    </location>
</feature>
<dbReference type="InterPro" id="IPR027417">
    <property type="entry name" value="P-loop_NTPase"/>
</dbReference>
<dbReference type="InterPro" id="IPR045427">
    <property type="entry name" value="MoxR"/>
</dbReference>
<comment type="caution">
    <text evidence="3">The sequence shown here is derived from an EMBL/GenBank/DDBJ whole genome shotgun (WGS) entry which is preliminary data.</text>
</comment>
<dbReference type="Pfam" id="PF17868">
    <property type="entry name" value="AAA_lid_8"/>
    <property type="match status" value="1"/>
</dbReference>
<gene>
    <name evidence="3" type="primary">ravA_3</name>
    <name evidence="3" type="ORF">KOR42_23310</name>
</gene>
<keyword evidence="3" id="KW-0378">Hydrolase</keyword>
<dbReference type="AlphaFoldDB" id="A0A5C5X7Q4"/>
<keyword evidence="4" id="KW-1185">Reference proteome</keyword>
<name>A0A5C5X7Q4_9PLAN</name>
<dbReference type="OrthoDB" id="1814213at2"/>
<dbReference type="EC" id="3.6.3.-" evidence="3"/>
<dbReference type="InterPro" id="IPR050513">
    <property type="entry name" value="RavA_ATPases"/>
</dbReference>
<dbReference type="PANTHER" id="PTHR32204">
    <property type="entry name" value="ATPASE RAVA"/>
    <property type="match status" value="1"/>
</dbReference>
<dbReference type="Gene3D" id="3.40.50.300">
    <property type="entry name" value="P-loop containing nucleotide triphosphate hydrolases"/>
    <property type="match status" value="1"/>
</dbReference>
<dbReference type="SUPFAM" id="SSF52540">
    <property type="entry name" value="P-loop containing nucleoside triphosphate hydrolases"/>
    <property type="match status" value="1"/>
</dbReference>